<evidence type="ECO:0000313" key="1">
    <source>
        <dbReference type="EMBL" id="KAK3212084.1"/>
    </source>
</evidence>
<sequence>MDGVPLHHKWILIYDGLLDENSSQTSSSYAIELHRRWRTASVMHSFVLTILKGSAYSFSFGAVGEEKRERERGDTETASHMLPMTSGVQLVGEEKVERIDTEMTSPTFLEGDYGNDTEKREMTDRNTNNIEEMEMDDRDRYTNEYILI</sequence>
<protein>
    <submittedName>
        <fullName evidence="1">Uncharacterized protein</fullName>
    </submittedName>
</protein>
<gene>
    <name evidence="1" type="ORF">Dsin_016790</name>
</gene>
<name>A0AAE0AE24_9ROSI</name>
<keyword evidence="2" id="KW-1185">Reference proteome</keyword>
<organism evidence="1 2">
    <name type="scientific">Dipteronia sinensis</name>
    <dbReference type="NCBI Taxonomy" id="43782"/>
    <lineage>
        <taxon>Eukaryota</taxon>
        <taxon>Viridiplantae</taxon>
        <taxon>Streptophyta</taxon>
        <taxon>Embryophyta</taxon>
        <taxon>Tracheophyta</taxon>
        <taxon>Spermatophyta</taxon>
        <taxon>Magnoliopsida</taxon>
        <taxon>eudicotyledons</taxon>
        <taxon>Gunneridae</taxon>
        <taxon>Pentapetalae</taxon>
        <taxon>rosids</taxon>
        <taxon>malvids</taxon>
        <taxon>Sapindales</taxon>
        <taxon>Sapindaceae</taxon>
        <taxon>Hippocastanoideae</taxon>
        <taxon>Acereae</taxon>
        <taxon>Dipteronia</taxon>
    </lineage>
</organism>
<evidence type="ECO:0000313" key="2">
    <source>
        <dbReference type="Proteomes" id="UP001281410"/>
    </source>
</evidence>
<dbReference type="Proteomes" id="UP001281410">
    <property type="component" value="Unassembled WGS sequence"/>
</dbReference>
<proteinExistence type="predicted"/>
<reference evidence="1" key="1">
    <citation type="journal article" date="2023" name="Plant J.">
        <title>Genome sequences and population genomics provide insights into the demographic history, inbreeding, and mutation load of two 'living fossil' tree species of Dipteronia.</title>
        <authorList>
            <person name="Feng Y."/>
            <person name="Comes H.P."/>
            <person name="Chen J."/>
            <person name="Zhu S."/>
            <person name="Lu R."/>
            <person name="Zhang X."/>
            <person name="Li P."/>
            <person name="Qiu J."/>
            <person name="Olsen K.M."/>
            <person name="Qiu Y."/>
        </authorList>
    </citation>
    <scope>NUCLEOTIDE SEQUENCE</scope>
    <source>
        <strain evidence="1">NBL</strain>
    </source>
</reference>
<accession>A0AAE0AE24</accession>
<dbReference type="AlphaFoldDB" id="A0AAE0AE24"/>
<comment type="caution">
    <text evidence="1">The sequence shown here is derived from an EMBL/GenBank/DDBJ whole genome shotgun (WGS) entry which is preliminary data.</text>
</comment>
<dbReference type="EMBL" id="JANJYJ010000005">
    <property type="protein sequence ID" value="KAK3212084.1"/>
    <property type="molecule type" value="Genomic_DNA"/>
</dbReference>